<dbReference type="Proteomes" id="UP000192342">
    <property type="component" value="Unassembled WGS sequence"/>
</dbReference>
<evidence type="ECO:0000256" key="7">
    <source>
        <dbReference type="SAM" id="Phobius"/>
    </source>
</evidence>
<comment type="subcellular location">
    <subcellularLocation>
        <location evidence="1">Cell membrane</location>
        <topology evidence="1">Multi-pass membrane protein</topology>
    </subcellularLocation>
</comment>
<evidence type="ECO:0000256" key="5">
    <source>
        <dbReference type="ARBA" id="ARBA00022989"/>
    </source>
</evidence>
<dbReference type="AlphaFoldDB" id="A0A1Y1SHD3"/>
<feature type="transmembrane region" description="Helical" evidence="7">
    <location>
        <begin position="114"/>
        <end position="134"/>
    </location>
</feature>
<dbReference type="Pfam" id="PF03773">
    <property type="entry name" value="ArsP_1"/>
    <property type="match status" value="1"/>
</dbReference>
<accession>A0A1Y1SHD3</accession>
<name>A0A1Y1SHD3_9GAMM</name>
<feature type="transmembrane region" description="Helical" evidence="7">
    <location>
        <begin position="538"/>
        <end position="556"/>
    </location>
</feature>
<feature type="transmembrane region" description="Helical" evidence="7">
    <location>
        <begin position="286"/>
        <end position="304"/>
    </location>
</feature>
<evidence type="ECO:0000256" key="1">
    <source>
        <dbReference type="ARBA" id="ARBA00004651"/>
    </source>
</evidence>
<keyword evidence="4 7" id="KW-0812">Transmembrane</keyword>
<keyword evidence="6 7" id="KW-0472">Membrane</keyword>
<keyword evidence="5 7" id="KW-1133">Transmembrane helix</keyword>
<comment type="caution">
    <text evidence="8">The sequence shown here is derived from an EMBL/GenBank/DDBJ whole genome shotgun (WGS) entry which is preliminary data.</text>
</comment>
<dbReference type="PANTHER" id="PTHR34184:SF4">
    <property type="entry name" value="UPF0718 PROTEIN YCGR"/>
    <property type="match status" value="1"/>
</dbReference>
<keyword evidence="3" id="KW-1003">Cell membrane</keyword>
<feature type="transmembrane region" description="Helical" evidence="7">
    <location>
        <begin position="499"/>
        <end position="518"/>
    </location>
</feature>
<evidence type="ECO:0000256" key="3">
    <source>
        <dbReference type="ARBA" id="ARBA00022475"/>
    </source>
</evidence>
<keyword evidence="9" id="KW-1185">Reference proteome</keyword>
<protein>
    <submittedName>
        <fullName evidence="8">Permease</fullName>
    </submittedName>
</protein>
<dbReference type="InterPro" id="IPR005524">
    <property type="entry name" value="DUF318"/>
</dbReference>
<feature type="transmembrane region" description="Helical" evidence="7">
    <location>
        <begin position="437"/>
        <end position="453"/>
    </location>
</feature>
<proteinExistence type="inferred from homology"/>
<evidence type="ECO:0000256" key="2">
    <source>
        <dbReference type="ARBA" id="ARBA00006386"/>
    </source>
</evidence>
<evidence type="ECO:0000256" key="4">
    <source>
        <dbReference type="ARBA" id="ARBA00022692"/>
    </source>
</evidence>
<feature type="transmembrane region" description="Helical" evidence="7">
    <location>
        <begin position="253"/>
        <end position="274"/>
    </location>
</feature>
<feature type="transmembrane region" description="Helical" evidence="7">
    <location>
        <begin position="210"/>
        <end position="233"/>
    </location>
</feature>
<dbReference type="GO" id="GO:0005886">
    <property type="term" value="C:plasma membrane"/>
    <property type="evidence" value="ECO:0007669"/>
    <property type="project" value="UniProtKB-SubCell"/>
</dbReference>
<dbReference type="EMBL" id="AQQV01000001">
    <property type="protein sequence ID" value="ORE88609.1"/>
    <property type="molecule type" value="Genomic_DNA"/>
</dbReference>
<feature type="transmembrane region" description="Helical" evidence="7">
    <location>
        <begin position="55"/>
        <end position="73"/>
    </location>
</feature>
<evidence type="ECO:0000313" key="8">
    <source>
        <dbReference type="EMBL" id="ORE88609.1"/>
    </source>
</evidence>
<evidence type="ECO:0000256" key="6">
    <source>
        <dbReference type="ARBA" id="ARBA00023136"/>
    </source>
</evidence>
<sequence>MLALIGSLLALGAGPLIYSRAAPHSYFSRALDGFVFVAIAGLVILEILPEVVEHAGWWVLIVVALGLWGPTWLEKMFHRAAHRTHMLTVLLSAVGLVVHTVFDGAALTHGGSPALGLAIVIHRIPVSLAVWWLLRPTWGPVMPLVMLATMAGGTVAGYLLGGEMHVHESEAGFAALQAFVAGSILHVVFNRPHMENATRDPLIKTDQAEGLGSVLGLLVFVLMLGADMLLGHAPTDGLQRLLELSLAAAPALLLAYAAGGLIAAFLPASSVAWLSRGGGLSQATRGMAVGLPLPVCSCGVVPLYQSLIQRGAPPSAAMAFLIATPEIGLDAILVSIPLLGGDMTIARVVAAAVIALLVGWWVGRWAGTLNNEHKQCCHAHSPSFSGKPAERLRSGLRYGFADLVDSTAPWVLFGLVVAAAAQPMLEQAWLQDIPPSLQVFAFALLGLPLYVCATGSTPIVAVMLIAGVAPGAALAFLITGPATNPATFGVLANLHGRRVALAFGVATGGLAVAAGLAVNQIALNMDFSEANLHAFPLWLSWTALVALILLVVASVARRGARRFMSELQLGQAHAH</sequence>
<feature type="transmembrane region" description="Helical" evidence="7">
    <location>
        <begin position="85"/>
        <end position="102"/>
    </location>
</feature>
<feature type="transmembrane region" description="Helical" evidence="7">
    <location>
        <begin position="345"/>
        <end position="363"/>
    </location>
</feature>
<evidence type="ECO:0000313" key="9">
    <source>
        <dbReference type="Proteomes" id="UP000192342"/>
    </source>
</evidence>
<dbReference type="PANTHER" id="PTHR34184">
    <property type="entry name" value="UPF0718 PROTEIN YCGR"/>
    <property type="match status" value="1"/>
</dbReference>
<comment type="similarity">
    <text evidence="2">Belongs to the UPF0718 family.</text>
</comment>
<dbReference type="STRING" id="1317117.ATO7_02000"/>
<gene>
    <name evidence="8" type="ORF">ATO7_02000</name>
</gene>
<dbReference type="InterPro" id="IPR052923">
    <property type="entry name" value="UPF0718"/>
</dbReference>
<organism evidence="8 9">
    <name type="scientific">Oceanococcus atlanticus</name>
    <dbReference type="NCBI Taxonomy" id="1317117"/>
    <lineage>
        <taxon>Bacteria</taxon>
        <taxon>Pseudomonadati</taxon>
        <taxon>Pseudomonadota</taxon>
        <taxon>Gammaproteobacteria</taxon>
        <taxon>Chromatiales</taxon>
        <taxon>Oceanococcaceae</taxon>
        <taxon>Oceanococcus</taxon>
    </lineage>
</organism>
<feature type="transmembrane region" description="Helical" evidence="7">
    <location>
        <begin position="141"/>
        <end position="160"/>
    </location>
</feature>
<dbReference type="OrthoDB" id="9810876at2"/>
<reference evidence="8 9" key="1">
    <citation type="submission" date="2013-04" db="EMBL/GenBank/DDBJ databases">
        <title>Oceanococcus atlanticus 22II-S10r2 Genome Sequencing.</title>
        <authorList>
            <person name="Lai Q."/>
            <person name="Li G."/>
            <person name="Shao Z."/>
        </authorList>
    </citation>
    <scope>NUCLEOTIDE SEQUENCE [LARGE SCALE GENOMIC DNA]</scope>
    <source>
        <strain evidence="8 9">22II-S10r2</strain>
    </source>
</reference>
<feature type="transmembrane region" description="Helical" evidence="7">
    <location>
        <begin position="172"/>
        <end position="189"/>
    </location>
</feature>